<reference evidence="7" key="1">
    <citation type="submission" date="2017-02" db="EMBL/GenBank/DDBJ databases">
        <authorList>
            <person name="Varghese N."/>
            <person name="Submissions S."/>
        </authorList>
    </citation>
    <scope>NUCLEOTIDE SEQUENCE [LARGE SCALE GENOMIC DNA]</scope>
    <source>
        <strain evidence="7">ATCC 27094</strain>
    </source>
</reference>
<dbReference type="InterPro" id="IPR036866">
    <property type="entry name" value="RibonucZ/Hydroxyglut_hydro"/>
</dbReference>
<dbReference type="SUPFAM" id="SSF56281">
    <property type="entry name" value="Metallo-hydrolase/oxidoreductase"/>
    <property type="match status" value="1"/>
</dbReference>
<evidence type="ECO:0000256" key="2">
    <source>
        <dbReference type="ARBA" id="ARBA00022723"/>
    </source>
</evidence>
<dbReference type="PANTHER" id="PTHR42978">
    <property type="entry name" value="QUORUM-QUENCHING LACTONASE YTNP-RELATED-RELATED"/>
    <property type="match status" value="1"/>
</dbReference>
<evidence type="ECO:0000256" key="3">
    <source>
        <dbReference type="ARBA" id="ARBA00022801"/>
    </source>
</evidence>
<dbReference type="Pfam" id="PF00753">
    <property type="entry name" value="Lactamase_B"/>
    <property type="match status" value="1"/>
</dbReference>
<dbReference type="AlphaFoldDB" id="A0A1T4SQW2"/>
<organism evidence="6 7">
    <name type="scientific">Enhydrobacter aerosaccus</name>
    <dbReference type="NCBI Taxonomy" id="225324"/>
    <lineage>
        <taxon>Bacteria</taxon>
        <taxon>Pseudomonadati</taxon>
        <taxon>Pseudomonadota</taxon>
        <taxon>Alphaproteobacteria</taxon>
        <taxon>Hyphomicrobiales</taxon>
        <taxon>Enhydrobacter</taxon>
    </lineage>
</organism>
<dbReference type="InterPro" id="IPR051013">
    <property type="entry name" value="MBL_superfamily_lactonases"/>
</dbReference>
<evidence type="ECO:0000313" key="6">
    <source>
        <dbReference type="EMBL" id="SKA30619.1"/>
    </source>
</evidence>
<dbReference type="GO" id="GO:0016787">
    <property type="term" value="F:hydrolase activity"/>
    <property type="evidence" value="ECO:0007669"/>
    <property type="project" value="UniProtKB-KW"/>
</dbReference>
<name>A0A1T4SQW2_9HYPH</name>
<dbReference type="Proteomes" id="UP000190092">
    <property type="component" value="Unassembled WGS sequence"/>
</dbReference>
<evidence type="ECO:0000313" key="7">
    <source>
        <dbReference type="Proteomes" id="UP000190092"/>
    </source>
</evidence>
<dbReference type="SMART" id="SM00849">
    <property type="entry name" value="Lactamase_B"/>
    <property type="match status" value="1"/>
</dbReference>
<evidence type="ECO:0000256" key="1">
    <source>
        <dbReference type="ARBA" id="ARBA00007749"/>
    </source>
</evidence>
<sequence length="293" mass="31918">MTLRFSSVRPFPERASVMEGFLSGTLMRMNRWFLGLATAMAIALPAGAQTVDRLYVMDCGHNAATDQARWSPGVNTGKPIGLSDSCYLIRHGTQWLLWDTGYPDAIADKPMTNALGTATRAKKLVAQLAEIGVKPDDIAYVAVSHTHGDHVGNVDLFPAATLLIQKAEVDWAFAEGKTPPFRKDRPMRELAGDLDIFGDGSAVILSTPGHTPGHQSLLVHLPSTGWVVLTGDAAHFKDNWDNDRVPSMNTSADQTHASHARLATIVAAKKALLWINHDQPTFESLKHSPAFYE</sequence>
<dbReference type="Gene3D" id="3.60.15.10">
    <property type="entry name" value="Ribonuclease Z/Hydroxyacylglutathione hydrolase-like"/>
    <property type="match status" value="1"/>
</dbReference>
<keyword evidence="4" id="KW-0862">Zinc</keyword>
<evidence type="ECO:0000256" key="4">
    <source>
        <dbReference type="ARBA" id="ARBA00022833"/>
    </source>
</evidence>
<keyword evidence="7" id="KW-1185">Reference proteome</keyword>
<dbReference type="InterPro" id="IPR001279">
    <property type="entry name" value="Metallo-B-lactamas"/>
</dbReference>
<proteinExistence type="inferred from homology"/>
<dbReference type="STRING" id="225324.SAMN02745126_04997"/>
<comment type="similarity">
    <text evidence="1">Belongs to the metallo-beta-lactamase superfamily.</text>
</comment>
<keyword evidence="2" id="KW-0479">Metal-binding</keyword>
<gene>
    <name evidence="6" type="ORF">SAMN02745126_04997</name>
</gene>
<protein>
    <submittedName>
        <fullName evidence="6">Glyoxylase, beta-lactamase superfamily II</fullName>
    </submittedName>
</protein>
<keyword evidence="3" id="KW-0378">Hydrolase</keyword>
<evidence type="ECO:0000259" key="5">
    <source>
        <dbReference type="SMART" id="SM00849"/>
    </source>
</evidence>
<dbReference type="CDD" id="cd07729">
    <property type="entry name" value="AHL_lactonase_MBL-fold"/>
    <property type="match status" value="1"/>
</dbReference>
<dbReference type="PANTHER" id="PTHR42978:SF3">
    <property type="entry name" value="BLR3078 PROTEIN"/>
    <property type="match status" value="1"/>
</dbReference>
<dbReference type="GO" id="GO:0046872">
    <property type="term" value="F:metal ion binding"/>
    <property type="evidence" value="ECO:0007669"/>
    <property type="project" value="UniProtKB-KW"/>
</dbReference>
<dbReference type="EMBL" id="FUWJ01000009">
    <property type="protein sequence ID" value="SKA30619.1"/>
    <property type="molecule type" value="Genomic_DNA"/>
</dbReference>
<accession>A0A1T4SQW2</accession>
<feature type="domain" description="Metallo-beta-lactamase" evidence="5">
    <location>
        <begin position="83"/>
        <end position="277"/>
    </location>
</feature>